<evidence type="ECO:0000256" key="4">
    <source>
        <dbReference type="ARBA" id="ARBA00022963"/>
    </source>
</evidence>
<evidence type="ECO:0000313" key="10">
    <source>
        <dbReference type="EMBL" id="EAT35653.1"/>
    </source>
</evidence>
<accession>A0A1S4FVK7</accession>
<dbReference type="MEROPS" id="S33.A82"/>
<dbReference type="PIRSF" id="PIRSF000862">
    <property type="entry name" value="Steryl_ester_lip"/>
    <property type="match status" value="1"/>
</dbReference>
<dbReference type="InterPro" id="IPR006693">
    <property type="entry name" value="AB_hydrolase_lipase"/>
</dbReference>
<feature type="active site" description="Charge relay system" evidence="8">
    <location>
        <position position="340"/>
    </location>
</feature>
<feature type="domain" description="Partial AB-hydrolase lipase" evidence="9">
    <location>
        <begin position="33"/>
        <end position="93"/>
    </location>
</feature>
<sequence length="406" mass="45891">MTPFQLFLVVSSAVTPTISELFFDNKDGSLTTPQILAKYGYKPETFRIETYDGFVVEMHRLTASPVSGRFDPTKPPVLMIHGLLGSSADWIMTGPQNGLPYLLSNLGYDVWLGNARGSRYSREHTYLTEDMKEYWDFSWHEIGIYDVPAMIDFVLKTTKFRKLHYVGYSQGTTAFFVMNSLIPRYNEKIIKLHALAPAAYMSHLSNPVFKYLSTHLNTVTNIVSVLGINQFMPASSIFPHIASAICAVNEQQCFNIMFVLSSGEYRNINPQIIPILVGHIPAGSSGKQIFHYAQEVTSGHFRQYDYGVDNNTEIYHSLDPPDYNLTNVHAPVAIYYSLNDQLANPLDVGRLAQELPNLVSLNQVPNPSFSHMDFILSTNAKDELYLDIIASIEADTRHEQRFNRSH</sequence>
<keyword evidence="6" id="KW-0325">Glycoprotein</keyword>
<gene>
    <name evidence="10" type="ORF">AaeL_AAEL012199</name>
</gene>
<dbReference type="OMA" id="CLDAMHT"/>
<dbReference type="Gene3D" id="3.40.50.1820">
    <property type="entry name" value="alpha/beta hydrolase"/>
    <property type="match status" value="1"/>
</dbReference>
<evidence type="ECO:0000256" key="7">
    <source>
        <dbReference type="PIRNR" id="PIRNR000862"/>
    </source>
</evidence>
<reference evidence="10" key="1">
    <citation type="submission" date="2005-10" db="EMBL/GenBank/DDBJ databases">
        <authorList>
            <person name="Loftus B.J."/>
            <person name="Nene V.M."/>
            <person name="Hannick L.I."/>
            <person name="Bidwell S."/>
            <person name="Haas B."/>
            <person name="Amedeo P."/>
            <person name="Orvis J."/>
            <person name="Wortman J.R."/>
            <person name="White O.R."/>
            <person name="Salzberg S."/>
            <person name="Shumway M."/>
            <person name="Koo H."/>
            <person name="Zhao Y."/>
            <person name="Holmes M."/>
            <person name="Miller J."/>
            <person name="Schatz M."/>
            <person name="Pop M."/>
            <person name="Pai G."/>
            <person name="Utterback T."/>
            <person name="Rogers Y.-H."/>
            <person name="Kravitz S."/>
            <person name="Fraser C.M."/>
        </authorList>
    </citation>
    <scope>NUCLEOTIDE SEQUENCE</scope>
    <source>
        <strain evidence="10">Liverpool</strain>
    </source>
</reference>
<proteinExistence type="inferred from homology"/>
<evidence type="ECO:0000256" key="8">
    <source>
        <dbReference type="PIRSR" id="PIRSR000862-1"/>
    </source>
</evidence>
<keyword evidence="5" id="KW-0443">Lipid metabolism</keyword>
<keyword evidence="2" id="KW-0732">Signal</keyword>
<dbReference type="OrthoDB" id="9974421at2759"/>
<feature type="active site" description="Charge relay system" evidence="8">
    <location>
        <position position="371"/>
    </location>
</feature>
<dbReference type="Proteomes" id="UP000682892">
    <property type="component" value="Unassembled WGS sequence"/>
</dbReference>
<evidence type="ECO:0000256" key="6">
    <source>
        <dbReference type="ARBA" id="ARBA00023180"/>
    </source>
</evidence>
<dbReference type="InterPro" id="IPR029058">
    <property type="entry name" value="AB_hydrolase_fold"/>
</dbReference>
<dbReference type="AlphaFoldDB" id="A0A1S4FVK7"/>
<feature type="active site" description="Nucleophile" evidence="8">
    <location>
        <position position="169"/>
    </location>
</feature>
<evidence type="ECO:0000259" key="9">
    <source>
        <dbReference type="Pfam" id="PF04083"/>
    </source>
</evidence>
<keyword evidence="3 7" id="KW-0378">Hydrolase</keyword>
<dbReference type="EMBL" id="CH477850">
    <property type="protein sequence ID" value="EAT35653.1"/>
    <property type="molecule type" value="Genomic_DNA"/>
</dbReference>
<dbReference type="InterPro" id="IPR025483">
    <property type="entry name" value="Lipase_euk"/>
</dbReference>
<name>A0A1S4FVK7_AEDAE</name>
<comment type="similarity">
    <text evidence="1 7">Belongs to the AB hydrolase superfamily. Lipase family.</text>
</comment>
<dbReference type="GO" id="GO:0016042">
    <property type="term" value="P:lipid catabolic process"/>
    <property type="evidence" value="ECO:0007669"/>
    <property type="project" value="UniProtKB-KW"/>
</dbReference>
<dbReference type="KEGG" id="aag:5575961"/>
<dbReference type="FunFam" id="3.40.50.1820:FF:000021">
    <property type="entry name" value="Lipase"/>
    <property type="match status" value="1"/>
</dbReference>
<dbReference type="Pfam" id="PF04083">
    <property type="entry name" value="Abhydro_lipase"/>
    <property type="match status" value="1"/>
</dbReference>
<organism evidence="10 11">
    <name type="scientific">Aedes aegypti</name>
    <name type="common">Yellowfever mosquito</name>
    <name type="synonym">Culex aegypti</name>
    <dbReference type="NCBI Taxonomy" id="7159"/>
    <lineage>
        <taxon>Eukaryota</taxon>
        <taxon>Metazoa</taxon>
        <taxon>Ecdysozoa</taxon>
        <taxon>Arthropoda</taxon>
        <taxon>Hexapoda</taxon>
        <taxon>Insecta</taxon>
        <taxon>Pterygota</taxon>
        <taxon>Neoptera</taxon>
        <taxon>Endopterygota</taxon>
        <taxon>Diptera</taxon>
        <taxon>Nematocera</taxon>
        <taxon>Culicoidea</taxon>
        <taxon>Culicidae</taxon>
        <taxon>Culicinae</taxon>
        <taxon>Aedini</taxon>
        <taxon>Aedes</taxon>
        <taxon>Stegomyia</taxon>
    </lineage>
</organism>
<keyword evidence="4 7" id="KW-0442">Lipid degradation</keyword>
<reference evidence="10" key="2">
    <citation type="journal article" date="2007" name="Science">
        <title>Genome sequence of Aedes aegypti, a major arbovirus vector.</title>
        <authorList>
            <person name="Nene V."/>
            <person name="Wortman J.R."/>
            <person name="Lawson D."/>
            <person name="Haas B."/>
            <person name="Kodira C."/>
            <person name="Tu Z.J."/>
            <person name="Loftus B."/>
            <person name="Xi Z."/>
            <person name="Megy K."/>
            <person name="Grabherr M."/>
            <person name="Ren Q."/>
            <person name="Zdobnov E.M."/>
            <person name="Lobo N.F."/>
            <person name="Campbell K.S."/>
            <person name="Brown S.E."/>
            <person name="Bonaldo M.F."/>
            <person name="Zhu J."/>
            <person name="Sinkins S.P."/>
            <person name="Hogenkamp D.G."/>
            <person name="Amedeo P."/>
            <person name="Arensburger P."/>
            <person name="Atkinson P.W."/>
            <person name="Bidwell S."/>
            <person name="Biedler J."/>
            <person name="Birney E."/>
            <person name="Bruggner R.V."/>
            <person name="Costas J."/>
            <person name="Coy M.R."/>
            <person name="Crabtree J."/>
            <person name="Crawford M."/>
            <person name="Debruyn B."/>
            <person name="Decaprio D."/>
            <person name="Eiglmeier K."/>
            <person name="Eisenstadt E."/>
            <person name="El-Dorry H."/>
            <person name="Gelbart W.M."/>
            <person name="Gomes S.L."/>
            <person name="Hammond M."/>
            <person name="Hannick L.I."/>
            <person name="Hogan J.R."/>
            <person name="Holmes M.H."/>
            <person name="Jaffe D."/>
            <person name="Johnston J.S."/>
            <person name="Kennedy R.C."/>
            <person name="Koo H."/>
            <person name="Kravitz S."/>
            <person name="Kriventseva E.V."/>
            <person name="Kulp D."/>
            <person name="Labutti K."/>
            <person name="Lee E."/>
            <person name="Li S."/>
            <person name="Lovin D.D."/>
            <person name="Mao C."/>
            <person name="Mauceli E."/>
            <person name="Menck C.F."/>
            <person name="Miller J.R."/>
            <person name="Montgomery P."/>
            <person name="Mori A."/>
            <person name="Nascimento A.L."/>
            <person name="Naveira H.F."/>
            <person name="Nusbaum C."/>
            <person name="O'leary S."/>
            <person name="Orvis J."/>
            <person name="Pertea M."/>
            <person name="Quesneville H."/>
            <person name="Reidenbach K.R."/>
            <person name="Rogers Y.H."/>
            <person name="Roth C.W."/>
            <person name="Schneider J.R."/>
            <person name="Schatz M."/>
            <person name="Shumway M."/>
            <person name="Stanke M."/>
            <person name="Stinson E.O."/>
            <person name="Tubio J.M."/>
            <person name="Vanzee J.P."/>
            <person name="Verjovski-Almeida S."/>
            <person name="Werner D."/>
            <person name="White O."/>
            <person name="Wyder S."/>
            <person name="Zeng Q."/>
            <person name="Zhao Q."/>
            <person name="Zhao Y."/>
            <person name="Hill C.A."/>
            <person name="Raikhel A.S."/>
            <person name="Soares M.B."/>
            <person name="Knudson D.L."/>
            <person name="Lee N.H."/>
            <person name="Galagan J."/>
            <person name="Salzberg S.L."/>
            <person name="Paulsen I.T."/>
            <person name="Dimopoulos G."/>
            <person name="Collins F.H."/>
            <person name="Birren B."/>
            <person name="Fraser-Liggett C.M."/>
            <person name="Severson D.W."/>
        </authorList>
    </citation>
    <scope>NUCLEOTIDE SEQUENCE [LARGE SCALE GENOMIC DNA]</scope>
    <source>
        <strain evidence="10">Liverpool</strain>
    </source>
</reference>
<protein>
    <recommendedName>
        <fullName evidence="7">Lipase</fullName>
    </recommendedName>
</protein>
<evidence type="ECO:0000256" key="1">
    <source>
        <dbReference type="ARBA" id="ARBA00010701"/>
    </source>
</evidence>
<dbReference type="SUPFAM" id="SSF53474">
    <property type="entry name" value="alpha/beta-Hydrolases"/>
    <property type="match status" value="1"/>
</dbReference>
<dbReference type="PANTHER" id="PTHR11005">
    <property type="entry name" value="LYSOSOMAL ACID LIPASE-RELATED"/>
    <property type="match status" value="1"/>
</dbReference>
<evidence type="ECO:0000256" key="3">
    <source>
        <dbReference type="ARBA" id="ARBA00022801"/>
    </source>
</evidence>
<evidence type="ECO:0000313" key="11">
    <source>
        <dbReference type="Proteomes" id="UP000682892"/>
    </source>
</evidence>
<dbReference type="HOGENOM" id="CLU_010974_0_3_1"/>
<dbReference type="GO" id="GO:0016788">
    <property type="term" value="F:hydrolase activity, acting on ester bonds"/>
    <property type="evidence" value="ECO:0007669"/>
    <property type="project" value="InterPro"/>
</dbReference>
<evidence type="ECO:0000256" key="5">
    <source>
        <dbReference type="ARBA" id="ARBA00023098"/>
    </source>
</evidence>
<reference evidence="10" key="3">
    <citation type="submission" date="2012-09" db="EMBL/GenBank/DDBJ databases">
        <authorList>
            <consortium name="VectorBase"/>
        </authorList>
    </citation>
    <scope>NUCLEOTIDE SEQUENCE</scope>
    <source>
        <strain evidence="10">Liverpool</strain>
    </source>
</reference>
<evidence type="ECO:0000256" key="2">
    <source>
        <dbReference type="ARBA" id="ARBA00022729"/>
    </source>
</evidence>